<sequence length="92" mass="10165">MPGMEGAGPVTDGTVVHDHVDLESEWWRSPAVLGAQLSDLVAGLDSVSSLPIPYARLPRRLGLYAEEFPRWADVADQTPKHCWSDPSWTRLP</sequence>
<evidence type="ECO:0000313" key="2">
    <source>
        <dbReference type="Proteomes" id="UP001060504"/>
    </source>
</evidence>
<organism evidence="1 2">
    <name type="scientific">Mycolicibacterium cyprinidarum</name>
    <dbReference type="NCBI Taxonomy" id="2860311"/>
    <lineage>
        <taxon>Bacteria</taxon>
        <taxon>Bacillati</taxon>
        <taxon>Actinomycetota</taxon>
        <taxon>Actinomycetes</taxon>
        <taxon>Mycobacteriales</taxon>
        <taxon>Mycobacteriaceae</taxon>
        <taxon>Mycolicibacterium</taxon>
    </lineage>
</organism>
<name>A0ABQ4V4G2_9MYCO</name>
<dbReference type="EMBL" id="BPRH01003591">
    <property type="protein sequence ID" value="GJF09943.1"/>
    <property type="molecule type" value="Genomic_DNA"/>
</dbReference>
<protein>
    <submittedName>
        <fullName evidence="1">Uncharacterized protein</fullName>
    </submittedName>
</protein>
<dbReference type="Proteomes" id="UP001060504">
    <property type="component" value="Unassembled WGS sequence"/>
</dbReference>
<proteinExistence type="predicted"/>
<comment type="caution">
    <text evidence="1">The sequence shown here is derived from an EMBL/GenBank/DDBJ whole genome shotgun (WGS) entry which is preliminary data.</text>
</comment>
<gene>
    <name evidence="1" type="ORF">NGTWS1702_34300</name>
</gene>
<evidence type="ECO:0000313" key="1">
    <source>
        <dbReference type="EMBL" id="GJF09943.1"/>
    </source>
</evidence>
<keyword evidence="2" id="KW-1185">Reference proteome</keyword>
<reference evidence="1 2" key="1">
    <citation type="submission" date="2021-08" db="EMBL/GenBank/DDBJ databases">
        <title>Draft genome sequence of Mycolicibacterium sp. NGTWS1702 strain.</title>
        <authorList>
            <person name="Matsumoto M."/>
            <person name="Tang B.C.C."/>
            <person name="Machida Y."/>
            <person name="Matoyama H."/>
            <person name="Kishihara T."/>
            <person name="Sato S."/>
            <person name="Kondo I."/>
            <person name="Sano M."/>
            <person name="Kato G."/>
        </authorList>
    </citation>
    <scope>NUCLEOTIDE SEQUENCE [LARGE SCALE GENOMIC DNA]</scope>
    <source>
        <strain evidence="1 2">NGTWSNA01</strain>
    </source>
</reference>
<accession>A0ABQ4V4G2</accession>